<keyword evidence="2" id="KW-1185">Reference proteome</keyword>
<protein>
    <submittedName>
        <fullName evidence="1">Uncharacterized protein</fullName>
    </submittedName>
</protein>
<dbReference type="EMBL" id="CM039430">
    <property type="protein sequence ID" value="KAI4345035.1"/>
    <property type="molecule type" value="Genomic_DNA"/>
</dbReference>
<comment type="caution">
    <text evidence="1">The sequence shown here is derived from an EMBL/GenBank/DDBJ whole genome shotgun (WGS) entry which is preliminary data.</text>
</comment>
<proteinExistence type="predicted"/>
<reference evidence="1 2" key="1">
    <citation type="journal article" date="2022" name="DNA Res.">
        <title>Chromosomal-level genome assembly of the orchid tree Bauhinia variegata (Leguminosae; Cercidoideae) supports the allotetraploid origin hypothesis of Bauhinia.</title>
        <authorList>
            <person name="Zhong Y."/>
            <person name="Chen Y."/>
            <person name="Zheng D."/>
            <person name="Pang J."/>
            <person name="Liu Y."/>
            <person name="Luo S."/>
            <person name="Meng S."/>
            <person name="Qian L."/>
            <person name="Wei D."/>
            <person name="Dai S."/>
            <person name="Zhou R."/>
        </authorList>
    </citation>
    <scope>NUCLEOTIDE SEQUENCE [LARGE SCALE GENOMIC DNA]</scope>
    <source>
        <strain evidence="1">BV-YZ2020</strain>
    </source>
</reference>
<dbReference type="Proteomes" id="UP000828941">
    <property type="component" value="Chromosome 5"/>
</dbReference>
<evidence type="ECO:0000313" key="1">
    <source>
        <dbReference type="EMBL" id="KAI4345035.1"/>
    </source>
</evidence>
<name>A0ACB9PEH4_BAUVA</name>
<accession>A0ACB9PEH4</accession>
<sequence>MASIPSDYASNPFFLHPSNSTGLTLVSQPLTSNNHSCWRRALQMALLAKNKLGFVDGLMEPPDHSDMQKYLSWQRSNNVVWFWLLNSISKEITASVVYSSTVVEIWKDLEERFQ</sequence>
<gene>
    <name evidence="1" type="ORF">L6164_012203</name>
</gene>
<organism evidence="1 2">
    <name type="scientific">Bauhinia variegata</name>
    <name type="common">Purple orchid tree</name>
    <name type="synonym">Phanera variegata</name>
    <dbReference type="NCBI Taxonomy" id="167791"/>
    <lineage>
        <taxon>Eukaryota</taxon>
        <taxon>Viridiplantae</taxon>
        <taxon>Streptophyta</taxon>
        <taxon>Embryophyta</taxon>
        <taxon>Tracheophyta</taxon>
        <taxon>Spermatophyta</taxon>
        <taxon>Magnoliopsida</taxon>
        <taxon>eudicotyledons</taxon>
        <taxon>Gunneridae</taxon>
        <taxon>Pentapetalae</taxon>
        <taxon>rosids</taxon>
        <taxon>fabids</taxon>
        <taxon>Fabales</taxon>
        <taxon>Fabaceae</taxon>
        <taxon>Cercidoideae</taxon>
        <taxon>Cercideae</taxon>
        <taxon>Bauhiniinae</taxon>
        <taxon>Bauhinia</taxon>
    </lineage>
</organism>
<evidence type="ECO:0000313" key="2">
    <source>
        <dbReference type="Proteomes" id="UP000828941"/>
    </source>
</evidence>